<dbReference type="Gene3D" id="2.60.300.12">
    <property type="entry name" value="HesB-like domain"/>
    <property type="match status" value="1"/>
</dbReference>
<proteinExistence type="predicted"/>
<dbReference type="EMBL" id="JBAJEX010000009">
    <property type="protein sequence ID" value="MEO1767644.1"/>
    <property type="molecule type" value="Genomic_DNA"/>
</dbReference>
<dbReference type="RefSeq" id="WP_347308757.1">
    <property type="nucleotide sequence ID" value="NZ_JBAJEX010000009.1"/>
</dbReference>
<dbReference type="SUPFAM" id="SSF89360">
    <property type="entry name" value="HesB-like domain"/>
    <property type="match status" value="1"/>
</dbReference>
<feature type="region of interest" description="Disordered" evidence="1">
    <location>
        <begin position="93"/>
        <end position="125"/>
    </location>
</feature>
<dbReference type="Proteomes" id="UP001482231">
    <property type="component" value="Unassembled WGS sequence"/>
</dbReference>
<sequence>MFTVTHQAAVQIAKAAELSGAQGLGLRIAAKITPEGDIEFGMGFDEARIEDMEIVCQAGVNVLIGPKSWEILKGATMDYMELAPGQFGFVFIPPRQEEPTPSGGGCSAPGCGSGGCGSGSGGSCG</sequence>
<organism evidence="2 3">
    <name type="scientific">Thiobacter aerophilum</name>
    <dbReference type="NCBI Taxonomy" id="3121275"/>
    <lineage>
        <taxon>Bacteria</taxon>
        <taxon>Pseudomonadati</taxon>
        <taxon>Pseudomonadota</taxon>
        <taxon>Betaproteobacteria</taxon>
        <taxon>Burkholderiales</taxon>
        <taxon>Thiobacteraceae</taxon>
        <taxon>Thiobacter</taxon>
    </lineage>
</organism>
<protein>
    <recommendedName>
        <fullName evidence="4">Iron-sulfur cluster assembly accessory protein</fullName>
    </recommendedName>
</protein>
<name>A0ABV0EGF0_9BURK</name>
<evidence type="ECO:0008006" key="4">
    <source>
        <dbReference type="Google" id="ProtNLM"/>
    </source>
</evidence>
<keyword evidence="3" id="KW-1185">Reference proteome</keyword>
<comment type="caution">
    <text evidence="2">The sequence shown here is derived from an EMBL/GenBank/DDBJ whole genome shotgun (WGS) entry which is preliminary data.</text>
</comment>
<evidence type="ECO:0000256" key="1">
    <source>
        <dbReference type="SAM" id="MobiDB-lite"/>
    </source>
</evidence>
<feature type="compositionally biased region" description="Gly residues" evidence="1">
    <location>
        <begin position="102"/>
        <end position="125"/>
    </location>
</feature>
<evidence type="ECO:0000313" key="3">
    <source>
        <dbReference type="Proteomes" id="UP001482231"/>
    </source>
</evidence>
<gene>
    <name evidence="2" type="ORF">V6E02_10525</name>
</gene>
<dbReference type="InterPro" id="IPR035903">
    <property type="entry name" value="HesB-like_dom_sf"/>
</dbReference>
<reference evidence="2 3" key="1">
    <citation type="submission" date="2024-02" db="EMBL/GenBank/DDBJ databases">
        <title>New thermophilic sulfur-oxidizing bacteria from a hot springs of the Uzon caldera (Kamchatka, Russia).</title>
        <authorList>
            <person name="Dukat A.M."/>
            <person name="Elcheninov A.G."/>
            <person name="Frolov E.N."/>
        </authorList>
    </citation>
    <scope>NUCLEOTIDE SEQUENCE [LARGE SCALE GENOMIC DNA]</scope>
    <source>
        <strain evidence="2 3">AK1</strain>
    </source>
</reference>
<accession>A0ABV0EGF0</accession>
<evidence type="ECO:0000313" key="2">
    <source>
        <dbReference type="EMBL" id="MEO1767644.1"/>
    </source>
</evidence>